<dbReference type="NCBIfam" id="NF006899">
    <property type="entry name" value="PRK09382.1"/>
    <property type="match status" value="1"/>
</dbReference>
<evidence type="ECO:0000256" key="4">
    <source>
        <dbReference type="ARBA" id="ARBA00008480"/>
    </source>
</evidence>
<comment type="caution">
    <text evidence="11">Lacks conserved residue(s) required for the propagation of feature annotation.</text>
</comment>
<feature type="binding site" evidence="11">
    <location>
        <position position="297"/>
    </location>
    <ligand>
        <name>a divalent metal cation</name>
        <dbReference type="ChEBI" id="CHEBI:60240"/>
    </ligand>
</feature>
<dbReference type="FunFam" id="3.90.550.10:FF:000003">
    <property type="entry name" value="2-C-methyl-D-erythritol 4-phosphate cytidylyltransferase"/>
    <property type="match status" value="1"/>
</dbReference>
<feature type="binding site" evidence="11">
    <location>
        <begin position="289"/>
        <end position="290"/>
    </location>
    <ligand>
        <name>4-CDP-2-C-methyl-D-erythritol 2-phosphate</name>
        <dbReference type="ChEBI" id="CHEBI:57919"/>
    </ligand>
</feature>
<dbReference type="PANTHER" id="PTHR43181:SF1">
    <property type="entry name" value="2-C-METHYL-D-ERYTHRITOL 2,4-CYCLODIPHOSPHATE SYNTHASE, CHLOROPLASTIC"/>
    <property type="match status" value="1"/>
</dbReference>
<dbReference type="InterPro" id="IPR003526">
    <property type="entry name" value="MECDP_synthase"/>
</dbReference>
<dbReference type="InterPro" id="IPR020555">
    <property type="entry name" value="MECDP_synthase_CS"/>
</dbReference>
<dbReference type="EC" id="4.6.1.12" evidence="11"/>
<feature type="domain" description="2-C-methyl-D-erythritol 2,4-cyclodiphosphate synthase" evidence="12">
    <location>
        <begin position="257"/>
        <end position="409"/>
    </location>
</feature>
<feature type="binding site" evidence="11">
    <location>
        <begin position="263"/>
        <end position="265"/>
    </location>
    <ligand>
        <name>4-CDP-2-C-methyl-D-erythritol 2-phosphate</name>
        <dbReference type="ChEBI" id="CHEBI:57919"/>
    </ligand>
</feature>
<dbReference type="InterPro" id="IPR029044">
    <property type="entry name" value="Nucleotide-diphossugar_trans"/>
</dbReference>
<dbReference type="GO" id="GO:0046872">
    <property type="term" value="F:metal ion binding"/>
    <property type="evidence" value="ECO:0007669"/>
    <property type="project" value="UniProtKB-KW"/>
</dbReference>
<dbReference type="Gene3D" id="3.90.550.10">
    <property type="entry name" value="Spore Coat Polysaccharide Biosynthesis Protein SpsA, Chain A"/>
    <property type="match status" value="1"/>
</dbReference>
<name>A0A1R0F817_9HYPH</name>
<dbReference type="HAMAP" id="MF_00107">
    <property type="entry name" value="IspF"/>
    <property type="match status" value="1"/>
</dbReference>
<evidence type="ECO:0000313" key="14">
    <source>
        <dbReference type="Proteomes" id="UP000187344"/>
    </source>
</evidence>
<gene>
    <name evidence="11" type="primary">ispDF</name>
    <name evidence="13" type="ORF">PEB0149_004840</name>
</gene>
<evidence type="ECO:0000256" key="9">
    <source>
        <dbReference type="ARBA" id="ARBA00023239"/>
    </source>
</evidence>
<feature type="binding site" evidence="11">
    <location>
        <position position="397"/>
    </location>
    <ligand>
        <name>4-CDP-2-C-methyl-D-erythritol 2-phosphate</name>
        <dbReference type="ChEBI" id="CHEBI:57919"/>
    </ligand>
</feature>
<dbReference type="InterPro" id="IPR026596">
    <property type="entry name" value="IspD/F"/>
</dbReference>
<dbReference type="PANTHER" id="PTHR43181">
    <property type="entry name" value="2-C-METHYL-D-ERYTHRITOL 2,4-CYCLODIPHOSPHATE SYNTHASE, CHLOROPLASTIC"/>
    <property type="match status" value="1"/>
</dbReference>
<dbReference type="SUPFAM" id="SSF53448">
    <property type="entry name" value="Nucleotide-diphospho-sugar transferases"/>
    <property type="match status" value="1"/>
</dbReference>
<feature type="binding site" evidence="11">
    <location>
        <position position="265"/>
    </location>
    <ligand>
        <name>a divalent metal cation</name>
        <dbReference type="ChEBI" id="CHEBI:60240"/>
    </ligand>
</feature>
<feature type="site" description="Positions MEP for the nucleophilic attack" evidence="11">
    <location>
        <position position="221"/>
    </location>
</feature>
<feature type="binding site" evidence="11">
    <location>
        <begin position="387"/>
        <end position="390"/>
    </location>
    <ligand>
        <name>4-CDP-2-C-methyl-D-erythritol 2-phosphate</name>
        <dbReference type="ChEBI" id="CHEBI:57919"/>
    </ligand>
</feature>
<dbReference type="CDD" id="cd00554">
    <property type="entry name" value="MECDP_synthase"/>
    <property type="match status" value="1"/>
</dbReference>
<evidence type="ECO:0000256" key="10">
    <source>
        <dbReference type="ARBA" id="ARBA00023268"/>
    </source>
</evidence>
<dbReference type="HAMAP" id="MF_01520">
    <property type="entry name" value="IspDF"/>
    <property type="match status" value="1"/>
</dbReference>
<evidence type="ECO:0000256" key="8">
    <source>
        <dbReference type="ARBA" id="ARBA00023229"/>
    </source>
</evidence>
<dbReference type="SUPFAM" id="SSF69765">
    <property type="entry name" value="IpsF-like"/>
    <property type="match status" value="1"/>
</dbReference>
<dbReference type="Pfam" id="PF01128">
    <property type="entry name" value="IspD"/>
    <property type="match status" value="1"/>
</dbReference>
<feature type="site" description="Positions MEP for the nucleophilic attack" evidence="11">
    <location>
        <position position="164"/>
    </location>
</feature>
<comment type="catalytic activity">
    <reaction evidence="11">
        <text>2-C-methyl-D-erythritol 4-phosphate + CTP + H(+) = 4-CDP-2-C-methyl-D-erythritol + diphosphate</text>
        <dbReference type="Rhea" id="RHEA:13429"/>
        <dbReference type="ChEBI" id="CHEBI:15378"/>
        <dbReference type="ChEBI" id="CHEBI:33019"/>
        <dbReference type="ChEBI" id="CHEBI:37563"/>
        <dbReference type="ChEBI" id="CHEBI:57823"/>
        <dbReference type="ChEBI" id="CHEBI:58262"/>
        <dbReference type="EC" id="2.7.7.60"/>
    </reaction>
</comment>
<dbReference type="HAMAP" id="MF_00108">
    <property type="entry name" value="IspD"/>
    <property type="match status" value="1"/>
</dbReference>
<evidence type="ECO:0000256" key="1">
    <source>
        <dbReference type="ARBA" id="ARBA00000200"/>
    </source>
</evidence>
<keyword evidence="9 11" id="KW-0456">Lyase</keyword>
<evidence type="ECO:0000256" key="5">
    <source>
        <dbReference type="ARBA" id="ARBA00022679"/>
    </source>
</evidence>
<dbReference type="RefSeq" id="WP_225868518.1">
    <property type="nucleotide sequence ID" value="NZ_CALYQA010000001.1"/>
</dbReference>
<dbReference type="Pfam" id="PF02542">
    <property type="entry name" value="YgbB"/>
    <property type="match status" value="1"/>
</dbReference>
<feature type="site" description="Transition state stabilizer" evidence="11">
    <location>
        <position position="20"/>
    </location>
</feature>
<evidence type="ECO:0000313" key="13">
    <source>
        <dbReference type="EMBL" id="OLY43062.1"/>
    </source>
</evidence>
<dbReference type="GO" id="GO:0019288">
    <property type="term" value="P:isopentenyl diphosphate biosynthetic process, methylerythritol 4-phosphate pathway"/>
    <property type="evidence" value="ECO:0007669"/>
    <property type="project" value="UniProtKB-UniRule"/>
</dbReference>
<comment type="caution">
    <text evidence="13">The sequence shown here is derived from an EMBL/GenBank/DDBJ whole genome shotgun (WGS) entry which is preliminary data.</text>
</comment>
<comment type="function">
    <text evidence="11">Bifunctional enzyme that catalyzes the formation of 4-diphosphocytidyl-2-C-methyl-D-erythritol from CTP and 2-C-methyl-D-erythritol 4-phosphate (MEP) (IspD), and catalyzes the conversion of 4-diphosphocytidyl-2-C-methyl-D-erythritol 2-phosphate (CDP-ME2P) to 2-C-methyl-D-erythritol 2,4-cyclodiphosphate (ME-CPP) with a corresponding release of cytidine 5-monophosphate (CMP) (IspF).</text>
</comment>
<feature type="site" description="Transition state stabilizer" evidence="11">
    <location>
        <position position="29"/>
    </location>
</feature>
<protein>
    <recommendedName>
        <fullName evidence="11">Bifunctional enzyme IspD/IspF</fullName>
    </recommendedName>
    <domain>
        <recommendedName>
            <fullName evidence="11">2-C-methyl-D-erythritol 4-phosphate cytidylyltransferase</fullName>
            <ecNumber evidence="11">2.7.7.60</ecNumber>
        </recommendedName>
        <alternativeName>
            <fullName evidence="11">4-diphosphocytidyl-2C-methyl-D-erythritol synthase</fullName>
        </alternativeName>
        <alternativeName>
            <fullName evidence="11">MEP cytidylyltransferase</fullName>
            <shortName evidence="11">MCT</shortName>
        </alternativeName>
    </domain>
    <domain>
        <recommendedName>
            <fullName evidence="11">2-C-methyl-D-erythritol 2,4-cyclodiphosphate synthase</fullName>
            <shortName evidence="11">MECDP-synthase</shortName>
            <shortName evidence="11">MECPP-synthase</shortName>
            <shortName evidence="11">MECPS</shortName>
            <ecNumber evidence="11">4.6.1.12</ecNumber>
        </recommendedName>
    </domain>
</protein>
<comment type="similarity">
    <text evidence="11">In the C-terminal section; belongs to the IspF family.</text>
</comment>
<proteinExistence type="inferred from homology"/>
<comment type="pathway">
    <text evidence="3 11">Isoprenoid biosynthesis; isopentenyl diphosphate biosynthesis via DXP pathway; isopentenyl diphosphate from 1-deoxy-D-xylulose 5-phosphate: step 4/6.</text>
</comment>
<dbReference type="EMBL" id="LXYT01000002">
    <property type="protein sequence ID" value="OLY43062.1"/>
    <property type="molecule type" value="Genomic_DNA"/>
</dbReference>
<evidence type="ECO:0000256" key="7">
    <source>
        <dbReference type="ARBA" id="ARBA00022723"/>
    </source>
</evidence>
<evidence type="ECO:0000256" key="6">
    <source>
        <dbReference type="ARBA" id="ARBA00022695"/>
    </source>
</evidence>
<dbReference type="NCBIfam" id="TIGR00151">
    <property type="entry name" value="ispF"/>
    <property type="match status" value="1"/>
</dbReference>
<accession>A0A1R0F817</accession>
<feature type="binding site" evidence="11">
    <location>
        <position position="263"/>
    </location>
    <ligand>
        <name>a divalent metal cation</name>
        <dbReference type="ChEBI" id="CHEBI:60240"/>
    </ligand>
</feature>
<feature type="region of interest" description="2-C-methyl-D-erythritol 2,4-cyclodiphosphate synthase" evidence="11">
    <location>
        <begin position="257"/>
        <end position="417"/>
    </location>
</feature>
<comment type="cofactor">
    <cofactor evidence="2 11">
        <name>a divalent metal cation</name>
        <dbReference type="ChEBI" id="CHEBI:60240"/>
    </cofactor>
</comment>
<evidence type="ECO:0000259" key="12">
    <source>
        <dbReference type="Pfam" id="PF02542"/>
    </source>
</evidence>
<dbReference type="EC" id="2.7.7.60" evidence="11"/>
<feature type="binding site" evidence="11">
    <location>
        <position position="394"/>
    </location>
    <ligand>
        <name>4-CDP-2-C-methyl-D-erythritol 2-phosphate</name>
        <dbReference type="ChEBI" id="CHEBI:57919"/>
    </ligand>
</feature>
<keyword evidence="10 11" id="KW-0511">Multifunctional enzyme</keyword>
<reference evidence="13 14" key="1">
    <citation type="submission" date="2016-12" db="EMBL/GenBank/DDBJ databases">
        <title>Comparative genomics of Bartonella apis.</title>
        <authorList>
            <person name="Engel P."/>
        </authorList>
    </citation>
    <scope>NUCLEOTIDE SEQUENCE [LARGE SCALE GENOMIC DNA]</scope>
    <source>
        <strain evidence="13 14">PEB0149</strain>
    </source>
</reference>
<dbReference type="Proteomes" id="UP000187344">
    <property type="component" value="Unassembled WGS sequence"/>
</dbReference>
<dbReference type="GO" id="GO:0050518">
    <property type="term" value="F:2-C-methyl-D-erythritol 4-phosphate cytidylyltransferase activity"/>
    <property type="evidence" value="ECO:0007669"/>
    <property type="project" value="UniProtKB-UniRule"/>
</dbReference>
<dbReference type="UniPathway" id="UPA00056">
    <property type="reaction ID" value="UER00093"/>
</dbReference>
<feature type="binding site" evidence="11">
    <location>
        <begin position="311"/>
        <end position="313"/>
    </location>
    <ligand>
        <name>4-CDP-2-C-methyl-D-erythritol 2-phosphate</name>
        <dbReference type="ChEBI" id="CHEBI:57919"/>
    </ligand>
</feature>
<dbReference type="InterPro" id="IPR036571">
    <property type="entry name" value="MECDP_synthase_sf"/>
</dbReference>
<evidence type="ECO:0000256" key="2">
    <source>
        <dbReference type="ARBA" id="ARBA00001968"/>
    </source>
</evidence>
<comment type="catalytic activity">
    <reaction evidence="1 11">
        <text>4-CDP-2-C-methyl-D-erythritol 2-phosphate = 2-C-methyl-D-erythritol 2,4-cyclic diphosphate + CMP</text>
        <dbReference type="Rhea" id="RHEA:23864"/>
        <dbReference type="ChEBI" id="CHEBI:57919"/>
        <dbReference type="ChEBI" id="CHEBI:58483"/>
        <dbReference type="ChEBI" id="CHEBI:60377"/>
        <dbReference type="EC" id="4.6.1.12"/>
    </reaction>
</comment>
<dbReference type="CDD" id="cd02516">
    <property type="entry name" value="CDP-ME_synthetase"/>
    <property type="match status" value="1"/>
</dbReference>
<feature type="site" description="Transition state stabilizer" evidence="11">
    <location>
        <position position="289"/>
    </location>
</feature>
<feature type="region of interest" description="2-C-methyl-D-erythritol 4-phosphate cytidylyltransferase" evidence="11">
    <location>
        <begin position="1"/>
        <end position="256"/>
    </location>
</feature>
<evidence type="ECO:0000256" key="3">
    <source>
        <dbReference type="ARBA" id="ARBA00004709"/>
    </source>
</evidence>
<dbReference type="GO" id="GO:0008685">
    <property type="term" value="F:2-C-methyl-D-erythritol 2,4-cyclodiphosphate synthase activity"/>
    <property type="evidence" value="ECO:0007669"/>
    <property type="project" value="UniProtKB-UniRule"/>
</dbReference>
<sequence length="417" mass="44838">MKGRIISNAAIILAAGRGERIGSPENGPKQYRPLGGHAIIFHTLKRFLDSGAFSTIILVIHHDDEMLCHKAIGDLANHITIVHGGSTRQISTLCGLRALNALGEANKPQYVFIHDGARPFVSHSLLERINDALSQDFGILPAVAVSDTLKRADDNGIVVETVPRDHLFGAQTPQAFPFLKILALHEEAAQQGLTGFTDDCALAEWAGFGIKLVTGSSENMKITWPADLAIAELRMKREAMTNQENQTSASFQFPDVRTGNGYDVHPFEPGDGVTLCGVKIAYEKKLSGHSDADVALHALTDALLATRGAGDIGTHFPPSDPKWKGVSSDIFVRHAVSIIKESKGRIANVDITLIAEAPKVGPHREEMTEKLKDMLGISADRISVKATTNEKLGFVGRKEGIAAIATATVIYPGSVPE</sequence>
<comment type="pathway">
    <text evidence="11">Isoprenoid biosynthesis; isopentenyl diphosphate biosynthesis via DXP pathway; isopentenyl diphosphate from 1-deoxy-D-xylulose 5-phosphate: step 2/6.</text>
</comment>
<feature type="site" description="Transition state stabilizer" evidence="11">
    <location>
        <position position="388"/>
    </location>
</feature>
<comment type="similarity">
    <text evidence="11">In the N-terminal section; belongs to the IspD/TarI cytidylyltransferase family. IspD subfamily.</text>
</comment>
<dbReference type="AlphaFoldDB" id="A0A1R0F817"/>
<comment type="similarity">
    <text evidence="4">Belongs to the IspF family.</text>
</comment>
<keyword evidence="5 11" id="KW-0808">Transferase</keyword>
<dbReference type="GO" id="GO:0016114">
    <property type="term" value="P:terpenoid biosynthetic process"/>
    <property type="evidence" value="ECO:0007669"/>
    <property type="project" value="InterPro"/>
</dbReference>
<dbReference type="InterPro" id="IPR001228">
    <property type="entry name" value="IspD"/>
</dbReference>
<dbReference type="PROSITE" id="PS01350">
    <property type="entry name" value="ISPF"/>
    <property type="match status" value="1"/>
</dbReference>
<organism evidence="13 14">
    <name type="scientific">Bartonella apis</name>
    <dbReference type="NCBI Taxonomy" id="1686310"/>
    <lineage>
        <taxon>Bacteria</taxon>
        <taxon>Pseudomonadati</taxon>
        <taxon>Pseudomonadota</taxon>
        <taxon>Alphaproteobacteria</taxon>
        <taxon>Hyphomicrobiales</taxon>
        <taxon>Bartonellaceae</taxon>
        <taxon>Bartonella</taxon>
    </lineage>
</organism>
<dbReference type="InterPro" id="IPR034683">
    <property type="entry name" value="IspD/TarI"/>
</dbReference>
<keyword evidence="6 11" id="KW-0548">Nucleotidyltransferase</keyword>
<keyword evidence="14" id="KW-1185">Reference proteome</keyword>
<keyword evidence="8 11" id="KW-0414">Isoprene biosynthesis</keyword>
<dbReference type="NCBIfam" id="TIGR00453">
    <property type="entry name" value="ispD"/>
    <property type="match status" value="1"/>
</dbReference>
<keyword evidence="7 11" id="KW-0479">Metal-binding</keyword>
<dbReference type="Gene3D" id="3.30.1330.50">
    <property type="entry name" value="2-C-methyl-D-erythritol 2,4-cyclodiphosphate synthase"/>
    <property type="match status" value="1"/>
</dbReference>
<evidence type="ECO:0000256" key="11">
    <source>
        <dbReference type="HAMAP-Rule" id="MF_01520"/>
    </source>
</evidence>